<dbReference type="EMBL" id="CAMXCT020000001">
    <property type="protein sequence ID" value="CAL1125456.1"/>
    <property type="molecule type" value="Genomic_DNA"/>
</dbReference>
<keyword evidence="5" id="KW-0786">Thiamine pyrophosphate</keyword>
<evidence type="ECO:0000313" key="11">
    <source>
        <dbReference type="EMBL" id="CAI3972081.1"/>
    </source>
</evidence>
<feature type="domain" description="Transketolase N-terminal" evidence="8">
    <location>
        <begin position="368"/>
        <end position="434"/>
    </location>
</feature>
<keyword evidence="13" id="KW-1185">Reference proteome</keyword>
<evidence type="ECO:0000259" key="8">
    <source>
        <dbReference type="Pfam" id="PF00456"/>
    </source>
</evidence>
<dbReference type="Gene3D" id="3.40.50.920">
    <property type="match status" value="1"/>
</dbReference>
<dbReference type="PANTHER" id="PTHR43825">
    <property type="entry name" value="PYRUVATE DEHYDROGENASE E1 COMPONENT"/>
    <property type="match status" value="1"/>
</dbReference>
<evidence type="ECO:0000256" key="4">
    <source>
        <dbReference type="ARBA" id="ARBA00023002"/>
    </source>
</evidence>
<dbReference type="InterPro" id="IPR055152">
    <property type="entry name" value="Transketolase-like_C_2"/>
</dbReference>
<evidence type="ECO:0000256" key="6">
    <source>
        <dbReference type="ARBA" id="ARBA00023317"/>
    </source>
</evidence>
<organism evidence="11">
    <name type="scientific">Cladocopium goreaui</name>
    <dbReference type="NCBI Taxonomy" id="2562237"/>
    <lineage>
        <taxon>Eukaryota</taxon>
        <taxon>Sar</taxon>
        <taxon>Alveolata</taxon>
        <taxon>Dinophyceae</taxon>
        <taxon>Suessiales</taxon>
        <taxon>Symbiodiniaceae</taxon>
        <taxon>Cladocopium</taxon>
    </lineage>
</organism>
<dbReference type="Pfam" id="PF17831">
    <property type="entry name" value="PDH_E1_M"/>
    <property type="match status" value="1"/>
</dbReference>
<dbReference type="Gene3D" id="3.40.50.970">
    <property type="match status" value="2"/>
</dbReference>
<evidence type="ECO:0000313" key="13">
    <source>
        <dbReference type="Proteomes" id="UP001152797"/>
    </source>
</evidence>
<dbReference type="CDD" id="cd02017">
    <property type="entry name" value="TPP_E1_EcPDC_like"/>
    <property type="match status" value="1"/>
</dbReference>
<evidence type="ECO:0000259" key="9">
    <source>
        <dbReference type="Pfam" id="PF17831"/>
    </source>
</evidence>
<evidence type="ECO:0000256" key="1">
    <source>
        <dbReference type="ARBA" id="ARBA00001964"/>
    </source>
</evidence>
<gene>
    <name evidence="11" type="ORF">C1SCF055_LOCUS671</name>
</gene>
<dbReference type="Pfam" id="PF22613">
    <property type="entry name" value="Transketolase_C_1"/>
    <property type="match status" value="1"/>
</dbReference>
<dbReference type="NCBIfam" id="TIGR00759">
    <property type="entry name" value="aceE"/>
    <property type="match status" value="1"/>
</dbReference>
<dbReference type="FunFam" id="3.40.50.970:FF:000011">
    <property type="entry name" value="Pyruvate dehydrogenase E1 component"/>
    <property type="match status" value="1"/>
</dbReference>
<dbReference type="EMBL" id="CAMXCT030000001">
    <property type="protein sequence ID" value="CAL4759393.1"/>
    <property type="molecule type" value="Genomic_DNA"/>
</dbReference>
<evidence type="ECO:0000259" key="10">
    <source>
        <dbReference type="Pfam" id="PF22613"/>
    </source>
</evidence>
<dbReference type="InterPro" id="IPR029061">
    <property type="entry name" value="THDP-binding"/>
</dbReference>
<dbReference type="GO" id="GO:0004739">
    <property type="term" value="F:pyruvate dehydrogenase (acetyl-transferring) activity"/>
    <property type="evidence" value="ECO:0007669"/>
    <property type="project" value="UniProtKB-EC"/>
</dbReference>
<dbReference type="InterPro" id="IPR009014">
    <property type="entry name" value="Transketo_C/PFOR_II"/>
</dbReference>
<evidence type="ECO:0000256" key="2">
    <source>
        <dbReference type="ARBA" id="ARBA00012281"/>
    </source>
</evidence>
<comment type="catalytic activity">
    <reaction evidence="7">
        <text>N(6)-[(R)-lipoyl]-L-lysyl-[protein] + pyruvate + H(+) = N(6)-[(R)-S(8)-acetyldihydrolipoyl]-L-lysyl-[protein] + CO2</text>
        <dbReference type="Rhea" id="RHEA:19189"/>
        <dbReference type="Rhea" id="RHEA-COMP:10474"/>
        <dbReference type="Rhea" id="RHEA-COMP:10478"/>
        <dbReference type="ChEBI" id="CHEBI:15361"/>
        <dbReference type="ChEBI" id="CHEBI:15378"/>
        <dbReference type="ChEBI" id="CHEBI:16526"/>
        <dbReference type="ChEBI" id="CHEBI:83099"/>
        <dbReference type="ChEBI" id="CHEBI:83111"/>
        <dbReference type="EC" id="1.2.4.1"/>
    </reaction>
</comment>
<sequence>MATSDIERSRVPNDADPAETNEWLESLQYVLDREGPERVKFLLAQLSEAAHRGGVELPFTANTPYINSIPVSKQPIYPGNREIERRIKSIIRWNAMAMVVRANREHSGIGGHISTYASSATLLEVGFNHFFRGKSDDYSGDQIYFQGHASPGIYARAFLEGRLTEQQLEHFRQEVTFTGGLTSYPHPWLMPYFWEFPTVSMGLGPITAIYQARMNKYLADRKIKDTSGSHVWAFLGDGETDEPETLGAITLASREQLDNLIFVINCNLQRLDGPVRGNGKIIQELEGIFRGAGWNVIKVIWGDDWDPMLAKDHTGALVRRMGEIVDGEYQKYTVSSGDYIRRHFFGADPELQKLAAALSDEKIKRMRRGGHDPEKVYAAYHEAVNTKDRPTVILAKTVKGYGLGEAGEGRNISHQQKKLNEEELREFRTRFGIPISDEDVAAAPFYRPADDSPEMVYLRDRRKKLGGFVPGRPMQAMPMKVPKVDDYKEFLEGSGDREASTTMAFVRLLAKLLRDKSIGKYLVPIVPDESRTFGMEALFRQCGIYAHSGQLYEPVDSETVLYYREAKDGQILEEGITEAGSMASFIAAGTSYTTHGIHMIPFFIFYSMFGFQRIGDLIWAAGDGRAKGFMLGATAGRTTLAGEGLQHQDGHSHLIASAFPHVRCYDPAYAYETAVIIFDGMKKMYQEGDDAIYYITVENENYVHPPMPECVEEGIVKGMYAVSTVESDEGRPHVQLFGSGPILRESLRAQKILAENYDIGSTVWSVTSYKELAMGAHTARRWNMLHPDSEPKKSYFEECIEGLDGPFVAASDYVRGVPDQIAPWVPGGLTTLGTDGFGRSDMRAPLRRLFEVDAESITIASLHALARRNECEPSVVADAIKKLDFNPNKPDPFTQTYSV</sequence>
<dbReference type="Proteomes" id="UP001152797">
    <property type="component" value="Unassembled WGS sequence"/>
</dbReference>
<evidence type="ECO:0000313" key="12">
    <source>
        <dbReference type="EMBL" id="CAL4759393.1"/>
    </source>
</evidence>
<proteinExistence type="predicted"/>
<dbReference type="AlphaFoldDB" id="A0A9P1FDL7"/>
<name>A0A9P1FDL7_9DINO</name>
<accession>A0A9P1FDL7</accession>
<dbReference type="OrthoDB" id="445598at2759"/>
<protein>
    <recommendedName>
        <fullName evidence="3">Pyruvate dehydrogenase E1 component</fullName>
        <ecNumber evidence="2">1.2.4.1</ecNumber>
    </recommendedName>
</protein>
<evidence type="ECO:0000256" key="7">
    <source>
        <dbReference type="ARBA" id="ARBA00051231"/>
    </source>
</evidence>
<evidence type="ECO:0000256" key="3">
    <source>
        <dbReference type="ARBA" id="ARBA00017172"/>
    </source>
</evidence>
<feature type="domain" description="Transketolase-like C-terminal" evidence="10">
    <location>
        <begin position="718"/>
        <end position="853"/>
    </location>
</feature>
<evidence type="ECO:0000256" key="5">
    <source>
        <dbReference type="ARBA" id="ARBA00023052"/>
    </source>
</evidence>
<dbReference type="SUPFAM" id="SSF52518">
    <property type="entry name" value="Thiamin diphosphate-binding fold (THDP-binding)"/>
    <property type="match status" value="2"/>
</dbReference>
<dbReference type="Pfam" id="PF00456">
    <property type="entry name" value="Transketolase_N"/>
    <property type="match status" value="2"/>
</dbReference>
<keyword evidence="6 12" id="KW-0670">Pyruvate</keyword>
<comment type="caution">
    <text evidence="11">The sequence shown here is derived from an EMBL/GenBank/DDBJ whole genome shotgun (WGS) entry which is preliminary data.</text>
</comment>
<dbReference type="InterPro" id="IPR051157">
    <property type="entry name" value="PDH/Transketolase"/>
</dbReference>
<dbReference type="EC" id="1.2.4.1" evidence="2"/>
<dbReference type="InterPro" id="IPR035807">
    <property type="entry name" value="PDC_E1_N"/>
</dbReference>
<comment type="cofactor">
    <cofactor evidence="1">
        <name>thiamine diphosphate</name>
        <dbReference type="ChEBI" id="CHEBI:58937"/>
    </cofactor>
</comment>
<keyword evidence="4" id="KW-0560">Oxidoreductase</keyword>
<dbReference type="PIRSF" id="PIRSF000156">
    <property type="entry name" value="Pyruvate_dh_E1"/>
    <property type="match status" value="1"/>
</dbReference>
<dbReference type="InterPro" id="IPR041621">
    <property type="entry name" value="PDH_E1_M"/>
</dbReference>
<dbReference type="SUPFAM" id="SSF52922">
    <property type="entry name" value="TK C-terminal domain-like"/>
    <property type="match status" value="1"/>
</dbReference>
<reference evidence="11" key="1">
    <citation type="submission" date="2022-10" db="EMBL/GenBank/DDBJ databases">
        <authorList>
            <person name="Chen Y."/>
            <person name="Dougan E. K."/>
            <person name="Chan C."/>
            <person name="Rhodes N."/>
            <person name="Thang M."/>
        </authorList>
    </citation>
    <scope>NUCLEOTIDE SEQUENCE</scope>
</reference>
<dbReference type="EMBL" id="CAMXCT010000001">
    <property type="protein sequence ID" value="CAI3972081.1"/>
    <property type="molecule type" value="Genomic_DNA"/>
</dbReference>
<dbReference type="PANTHER" id="PTHR43825:SF3">
    <property type="entry name" value="PYRUVATE DEHYDROGENASE E1 COMPONENT"/>
    <property type="match status" value="1"/>
</dbReference>
<feature type="domain" description="Pyruvate dehydrogenase E1 component middle" evidence="9">
    <location>
        <begin position="481"/>
        <end position="705"/>
    </location>
</feature>
<dbReference type="InterPro" id="IPR004660">
    <property type="entry name" value="PDH_E1"/>
</dbReference>
<feature type="domain" description="Transketolase N-terminal" evidence="8">
    <location>
        <begin position="85"/>
        <end position="305"/>
    </location>
</feature>
<dbReference type="InterPro" id="IPR005474">
    <property type="entry name" value="Transketolase_N"/>
</dbReference>
<reference evidence="12 13" key="2">
    <citation type="submission" date="2024-05" db="EMBL/GenBank/DDBJ databases">
        <authorList>
            <person name="Chen Y."/>
            <person name="Shah S."/>
            <person name="Dougan E. K."/>
            <person name="Thang M."/>
            <person name="Chan C."/>
        </authorList>
    </citation>
    <scope>NUCLEOTIDE SEQUENCE [LARGE SCALE GENOMIC DNA]</scope>
</reference>